<evidence type="ECO:0008006" key="5">
    <source>
        <dbReference type="Google" id="ProtNLM"/>
    </source>
</evidence>
<sequence>MMRSLLSLALAAPLALGAEIMVRVGVDGSLTYQPESVRAMQGDVIKFEFVSKNHTVTQSSFDNPCSFAPGGANTGFVAVSPGQHPLPVKAFTVPHMNPIWFYCAQTDHCMKGMVFAINPGDDHAPNSFKNYKMKAMMQPPPMAPPVYPPGHPMYTPPAHQPPMPPQHTTTSMVVHPPIVTPPPPAWVPMTATVTHQGSVYTTSYKSYAGTPQPTPASNPMVHKIIVGENGQLAYTPTMVQASIGDTVMFEFRPKNHTVTQSSFLSPCEPLVKADGTPGFRSGFMFVDQSLTSGFPQFSVRINDTEPIWGYCGQVNHCAAGMVFGINVGAADFTTFQNFAKQVGAAQTQLPVPPATGTDGFGTTPAATPGGAARAVHVGGGMGVFVLAVLMGVLAL</sequence>
<keyword evidence="1" id="KW-0472">Membrane</keyword>
<dbReference type="AlphaFoldDB" id="A0A409YNA9"/>
<dbReference type="InParanoid" id="A0A409YNA9"/>
<dbReference type="InterPro" id="IPR008972">
    <property type="entry name" value="Cupredoxin"/>
</dbReference>
<evidence type="ECO:0000313" key="3">
    <source>
        <dbReference type="EMBL" id="PPR04577.1"/>
    </source>
</evidence>
<keyword evidence="2" id="KW-0732">Signal</keyword>
<keyword evidence="1" id="KW-0812">Transmembrane</keyword>
<dbReference type="CDD" id="cd00920">
    <property type="entry name" value="Cupredoxin"/>
    <property type="match status" value="2"/>
</dbReference>
<keyword evidence="4" id="KW-1185">Reference proteome</keyword>
<accession>A0A409YNA9</accession>
<name>A0A409YNA9_9AGAR</name>
<dbReference type="EMBL" id="NHTK01000921">
    <property type="protein sequence ID" value="PPR04577.1"/>
    <property type="molecule type" value="Genomic_DNA"/>
</dbReference>
<evidence type="ECO:0000313" key="4">
    <source>
        <dbReference type="Proteomes" id="UP000284842"/>
    </source>
</evidence>
<comment type="caution">
    <text evidence="3">The sequence shown here is derived from an EMBL/GenBank/DDBJ whole genome shotgun (WGS) entry which is preliminary data.</text>
</comment>
<protein>
    <recommendedName>
        <fullName evidence="5">Phytocyanin domain-containing protein</fullName>
    </recommendedName>
</protein>
<gene>
    <name evidence="3" type="ORF">CVT24_012030</name>
</gene>
<feature type="transmembrane region" description="Helical" evidence="1">
    <location>
        <begin position="374"/>
        <end position="394"/>
    </location>
</feature>
<evidence type="ECO:0000256" key="2">
    <source>
        <dbReference type="SAM" id="SignalP"/>
    </source>
</evidence>
<feature type="chain" id="PRO_5019188745" description="Phytocyanin domain-containing protein" evidence="2">
    <location>
        <begin position="18"/>
        <end position="395"/>
    </location>
</feature>
<proteinExistence type="predicted"/>
<feature type="signal peptide" evidence="2">
    <location>
        <begin position="1"/>
        <end position="17"/>
    </location>
</feature>
<organism evidence="3 4">
    <name type="scientific">Panaeolus cyanescens</name>
    <dbReference type="NCBI Taxonomy" id="181874"/>
    <lineage>
        <taxon>Eukaryota</taxon>
        <taxon>Fungi</taxon>
        <taxon>Dikarya</taxon>
        <taxon>Basidiomycota</taxon>
        <taxon>Agaricomycotina</taxon>
        <taxon>Agaricomycetes</taxon>
        <taxon>Agaricomycetidae</taxon>
        <taxon>Agaricales</taxon>
        <taxon>Agaricineae</taxon>
        <taxon>Galeropsidaceae</taxon>
        <taxon>Panaeolus</taxon>
    </lineage>
</organism>
<dbReference type="STRING" id="181874.A0A409YNA9"/>
<reference evidence="3 4" key="1">
    <citation type="journal article" date="2018" name="Evol. Lett.">
        <title>Horizontal gene cluster transfer increased hallucinogenic mushroom diversity.</title>
        <authorList>
            <person name="Reynolds H.T."/>
            <person name="Vijayakumar V."/>
            <person name="Gluck-Thaler E."/>
            <person name="Korotkin H.B."/>
            <person name="Matheny P.B."/>
            <person name="Slot J.C."/>
        </authorList>
    </citation>
    <scope>NUCLEOTIDE SEQUENCE [LARGE SCALE GENOMIC DNA]</scope>
    <source>
        <strain evidence="3 4">2629</strain>
    </source>
</reference>
<dbReference type="Gene3D" id="2.60.40.420">
    <property type="entry name" value="Cupredoxins - blue copper proteins"/>
    <property type="match status" value="2"/>
</dbReference>
<dbReference type="Proteomes" id="UP000284842">
    <property type="component" value="Unassembled WGS sequence"/>
</dbReference>
<dbReference type="PANTHER" id="PTHR34883">
    <property type="entry name" value="SERINE-RICH PROTEIN, PUTATIVE-RELATED-RELATED"/>
    <property type="match status" value="1"/>
</dbReference>
<dbReference type="PANTHER" id="PTHR34883:SF15">
    <property type="entry name" value="EXTRACELLULAR SERINE-RICH PROTEIN"/>
    <property type="match status" value="1"/>
</dbReference>
<dbReference type="InterPro" id="IPR052953">
    <property type="entry name" value="Ser-rich/MCO-related"/>
</dbReference>
<keyword evidence="1" id="KW-1133">Transmembrane helix</keyword>
<dbReference type="OrthoDB" id="1921208at2759"/>
<dbReference type="SUPFAM" id="SSF49503">
    <property type="entry name" value="Cupredoxins"/>
    <property type="match status" value="2"/>
</dbReference>
<evidence type="ECO:0000256" key="1">
    <source>
        <dbReference type="SAM" id="Phobius"/>
    </source>
</evidence>